<gene>
    <name evidence="1" type="primary">VP6</name>
</gene>
<reference evidence="1" key="1">
    <citation type="journal article" date="2021" name="Virus Evol.">
        <title>Exploration of the Ixodes ricinus virosphere unveils an extensive virus diversity including novel coltiviruses and other reoviruses.</title>
        <authorList>
            <person name="Vanmechelen B."/>
            <person name="Merino M."/>
            <person name="Vergote V."/>
            <person name="Laenen L."/>
            <person name="Thijssen M."/>
            <person name="Marti-Carreras J."/>
            <person name="Claerebout E."/>
            <person name="Maes P."/>
        </authorList>
    </citation>
    <scope>NUCLEOTIDE SEQUENCE</scope>
    <source>
        <strain evidence="1">P8</strain>
    </source>
</reference>
<name>A0A8G0QFP2_9REOV</name>
<sequence>MKLELTEIYDASKQEDVILRRRCIHFGDRLAKNYKRYKNKFVPEFIDGLRNRKTYGIIIHTNDSKEKVKTQLITQFHFPNNIKVGFRSGRVTDDMFSIIGNLDVVIVNGFVETESLEVFVLTRAHLAYCRSKKLFKDNTIVEQLSGFVITNITGINLWETSITQNKIIGIGVLMRELPEWFRALDLYCNEKIYTKDGLLNLKIISKYLVPIHCSIPDCFGVNFSARYIHAHVDENYRSESDLNCSLFSDKRYNMKPISVGNYSIYNIKYNDGVVHTICVGDRRLEEFQTFMKLKIVSDLEIIDLLPYLSYYYRRLKLKKNKIVSYTFCNFCESPLTQDIMMLKNSMRMAIEDTITLTLVAPKGSFKSLFVGYLTKYYSDVVCTLDSDDFGRAILEEKVRKGDLDPSALVRCKDYFEYYIFEKFRRFDVPISRLDPVLLSEITYVDTFLVEFHDIWSKLYSKGYGDVPGFLNFVGNWVDNNKTYKYKFVFCHSLFESRLCESLHTIKINFPFHVNDGLQLRYQNLNDRDSLNVVDIIMNELLNVLHVGGNDAVAFEMFYSDVIDLIA</sequence>
<evidence type="ECO:0000313" key="1">
    <source>
        <dbReference type="EMBL" id="QYV43124.1"/>
    </source>
</evidence>
<accession>A0A8G0QFP2</accession>
<protein>
    <submittedName>
        <fullName evidence="1">VP6</fullName>
    </submittedName>
</protein>
<organism evidence="1">
    <name type="scientific">Zoersel tick virus</name>
    <dbReference type="NCBI Taxonomy" id="2867438"/>
    <lineage>
        <taxon>Viruses</taxon>
        <taxon>Riboviria</taxon>
        <taxon>Orthornavirae</taxon>
        <taxon>Duplornaviricota</taxon>
        <taxon>Resentoviricetes</taxon>
        <taxon>Reovirales</taxon>
    </lineage>
</organism>
<proteinExistence type="predicted"/>
<dbReference type="EMBL" id="MW874110">
    <property type="protein sequence ID" value="QYV43124.1"/>
    <property type="molecule type" value="Genomic_RNA"/>
</dbReference>